<feature type="non-terminal residue" evidence="1">
    <location>
        <position position="57"/>
    </location>
</feature>
<keyword evidence="2" id="KW-1185">Reference proteome</keyword>
<dbReference type="AlphaFoldDB" id="A0A392Q9A9"/>
<reference evidence="1 2" key="1">
    <citation type="journal article" date="2018" name="Front. Plant Sci.">
        <title>Red Clover (Trifolium pratense) and Zigzag Clover (T. medium) - A Picture of Genomic Similarities and Differences.</title>
        <authorList>
            <person name="Dluhosova J."/>
            <person name="Istvanek J."/>
            <person name="Nedelnik J."/>
            <person name="Repkova J."/>
        </authorList>
    </citation>
    <scope>NUCLEOTIDE SEQUENCE [LARGE SCALE GENOMIC DNA]</scope>
    <source>
        <strain evidence="2">cv. 10/8</strain>
        <tissue evidence="1">Leaf</tissue>
    </source>
</reference>
<proteinExistence type="predicted"/>
<protein>
    <submittedName>
        <fullName evidence="1">Uncharacterized protein</fullName>
    </submittedName>
</protein>
<dbReference type="Proteomes" id="UP000265520">
    <property type="component" value="Unassembled WGS sequence"/>
</dbReference>
<name>A0A392Q9A9_9FABA</name>
<dbReference type="EMBL" id="LXQA010122257">
    <property type="protein sequence ID" value="MCI20901.1"/>
    <property type="molecule type" value="Genomic_DNA"/>
</dbReference>
<organism evidence="1 2">
    <name type="scientific">Trifolium medium</name>
    <dbReference type="NCBI Taxonomy" id="97028"/>
    <lineage>
        <taxon>Eukaryota</taxon>
        <taxon>Viridiplantae</taxon>
        <taxon>Streptophyta</taxon>
        <taxon>Embryophyta</taxon>
        <taxon>Tracheophyta</taxon>
        <taxon>Spermatophyta</taxon>
        <taxon>Magnoliopsida</taxon>
        <taxon>eudicotyledons</taxon>
        <taxon>Gunneridae</taxon>
        <taxon>Pentapetalae</taxon>
        <taxon>rosids</taxon>
        <taxon>fabids</taxon>
        <taxon>Fabales</taxon>
        <taxon>Fabaceae</taxon>
        <taxon>Papilionoideae</taxon>
        <taxon>50 kb inversion clade</taxon>
        <taxon>NPAAA clade</taxon>
        <taxon>Hologalegina</taxon>
        <taxon>IRL clade</taxon>
        <taxon>Trifolieae</taxon>
        <taxon>Trifolium</taxon>
    </lineage>
</organism>
<comment type="caution">
    <text evidence="1">The sequence shown here is derived from an EMBL/GenBank/DDBJ whole genome shotgun (WGS) entry which is preliminary data.</text>
</comment>
<sequence>MNNDGFGFGSGDGFGFGSGAVSVLFQPLSSLLRWWHVAQVVVWDLGVRGVRCSDDGF</sequence>
<accession>A0A392Q9A9</accession>
<evidence type="ECO:0000313" key="1">
    <source>
        <dbReference type="EMBL" id="MCI20901.1"/>
    </source>
</evidence>
<evidence type="ECO:0000313" key="2">
    <source>
        <dbReference type="Proteomes" id="UP000265520"/>
    </source>
</evidence>